<dbReference type="GO" id="GO:0006614">
    <property type="term" value="P:SRP-dependent cotranslational protein targeting to membrane"/>
    <property type="evidence" value="ECO:0007669"/>
    <property type="project" value="InterPro"/>
</dbReference>
<feature type="non-terminal residue" evidence="1">
    <location>
        <position position="1"/>
    </location>
</feature>
<proteinExistence type="predicted"/>
<gene>
    <name evidence="1" type="ORF">scyTo_0024976</name>
</gene>
<dbReference type="EMBL" id="BFAA01065116">
    <property type="protein sequence ID" value="GCB84236.1"/>
    <property type="molecule type" value="Genomic_DNA"/>
</dbReference>
<evidence type="ECO:0000313" key="1">
    <source>
        <dbReference type="EMBL" id="GCB84236.1"/>
    </source>
</evidence>
<dbReference type="AlphaFoldDB" id="A0A401QFU6"/>
<dbReference type="PANTHER" id="PTHR14094:SF9">
    <property type="entry name" value="SIGNAL RECOGNITION PARTICLE SUBUNIT SRP72"/>
    <property type="match status" value="1"/>
</dbReference>
<dbReference type="GO" id="GO:0043022">
    <property type="term" value="F:ribosome binding"/>
    <property type="evidence" value="ECO:0007669"/>
    <property type="project" value="TreeGrafter"/>
</dbReference>
<dbReference type="GO" id="GO:0005786">
    <property type="term" value="C:signal recognition particle, endoplasmic reticulum targeting"/>
    <property type="evidence" value="ECO:0007669"/>
    <property type="project" value="TreeGrafter"/>
</dbReference>
<feature type="non-terminal residue" evidence="1">
    <location>
        <position position="72"/>
    </location>
</feature>
<protein>
    <submittedName>
        <fullName evidence="1">Uncharacterized protein</fullName>
    </submittedName>
</protein>
<organism evidence="1 2">
    <name type="scientific">Scyliorhinus torazame</name>
    <name type="common">Cloudy catshark</name>
    <name type="synonym">Catulus torazame</name>
    <dbReference type="NCBI Taxonomy" id="75743"/>
    <lineage>
        <taxon>Eukaryota</taxon>
        <taxon>Metazoa</taxon>
        <taxon>Chordata</taxon>
        <taxon>Craniata</taxon>
        <taxon>Vertebrata</taxon>
        <taxon>Chondrichthyes</taxon>
        <taxon>Elasmobranchii</taxon>
        <taxon>Galeomorphii</taxon>
        <taxon>Galeoidea</taxon>
        <taxon>Carcharhiniformes</taxon>
        <taxon>Scyliorhinidae</taxon>
        <taxon>Scyliorhinus</taxon>
    </lineage>
</organism>
<keyword evidence="2" id="KW-1185">Reference proteome</keyword>
<reference evidence="1 2" key="1">
    <citation type="journal article" date="2018" name="Nat. Ecol. Evol.">
        <title>Shark genomes provide insights into elasmobranch evolution and the origin of vertebrates.</title>
        <authorList>
            <person name="Hara Y"/>
            <person name="Yamaguchi K"/>
            <person name="Onimaru K"/>
            <person name="Kadota M"/>
            <person name="Koyanagi M"/>
            <person name="Keeley SD"/>
            <person name="Tatsumi K"/>
            <person name="Tanaka K"/>
            <person name="Motone F"/>
            <person name="Kageyama Y"/>
            <person name="Nozu R"/>
            <person name="Adachi N"/>
            <person name="Nishimura O"/>
            <person name="Nakagawa R"/>
            <person name="Tanegashima C"/>
            <person name="Kiyatake I"/>
            <person name="Matsumoto R"/>
            <person name="Murakumo K"/>
            <person name="Nishida K"/>
            <person name="Terakita A"/>
            <person name="Kuratani S"/>
            <person name="Sato K"/>
            <person name="Hyodo S Kuraku.S."/>
        </authorList>
    </citation>
    <scope>NUCLEOTIDE SEQUENCE [LARGE SCALE GENOMIC DNA]</scope>
</reference>
<dbReference type="Proteomes" id="UP000288216">
    <property type="component" value="Unassembled WGS sequence"/>
</dbReference>
<dbReference type="InterPro" id="IPR026270">
    <property type="entry name" value="SRP72"/>
</dbReference>
<comment type="caution">
    <text evidence="1">The sequence shown here is derived from an EMBL/GenBank/DDBJ whole genome shotgun (WGS) entry which is preliminary data.</text>
</comment>
<dbReference type="GO" id="GO:0008312">
    <property type="term" value="F:7S RNA binding"/>
    <property type="evidence" value="ECO:0007669"/>
    <property type="project" value="TreeGrafter"/>
</dbReference>
<dbReference type="STRING" id="75743.A0A401QFU6"/>
<accession>A0A401QFU6</accession>
<name>A0A401QFU6_SCYTO</name>
<evidence type="ECO:0000313" key="2">
    <source>
        <dbReference type="Proteomes" id="UP000288216"/>
    </source>
</evidence>
<dbReference type="OrthoDB" id="5421607at2759"/>
<dbReference type="PANTHER" id="PTHR14094">
    <property type="entry name" value="SIGNAL RECOGNITION PARTICLE 72"/>
    <property type="match status" value="1"/>
</dbReference>
<sequence length="72" mass="7884">QNPEDIRTLAQLISAYSLVNSEKAKTLSKHLPSPDTMSFKVDVDALENSHGATYIRKKAAKVAGESQLKERG</sequence>